<comment type="caution">
    <text evidence="2">The sequence shown here is derived from an EMBL/GenBank/DDBJ whole genome shotgun (WGS) entry which is preliminary data.</text>
</comment>
<gene>
    <name evidence="2" type="ORF">CLV59_109236</name>
</gene>
<name>A0A327VM83_9BACT</name>
<evidence type="ECO:0000313" key="2">
    <source>
        <dbReference type="EMBL" id="RAJ75622.1"/>
    </source>
</evidence>
<dbReference type="RefSeq" id="WP_111594774.1">
    <property type="nucleotide sequence ID" value="NZ_QLMA01000009.1"/>
</dbReference>
<dbReference type="OrthoDB" id="681022at2"/>
<sequence length="100" mass="11800">MLTKIDAIKIAETYLQNKRSKYDLVLVLDKTKEFEHGWVFFWQSKAFYETLNPLHALGGNGPFIVNKFDGSVFRFGSAHRPEYYLEKYIKIMKENKPFDS</sequence>
<dbReference type="AlphaFoldDB" id="A0A327VM83"/>
<feature type="domain" description="Immunity protein 35" evidence="1">
    <location>
        <begin position="6"/>
        <end position="77"/>
    </location>
</feature>
<evidence type="ECO:0000313" key="3">
    <source>
        <dbReference type="Proteomes" id="UP000249819"/>
    </source>
</evidence>
<dbReference type="EMBL" id="QLMA01000009">
    <property type="protein sequence ID" value="RAJ75622.1"/>
    <property type="molecule type" value="Genomic_DNA"/>
</dbReference>
<dbReference type="Proteomes" id="UP000249819">
    <property type="component" value="Unassembled WGS sequence"/>
</dbReference>
<organism evidence="2 3">
    <name type="scientific">Chitinophaga dinghuensis</name>
    <dbReference type="NCBI Taxonomy" id="1539050"/>
    <lineage>
        <taxon>Bacteria</taxon>
        <taxon>Pseudomonadati</taxon>
        <taxon>Bacteroidota</taxon>
        <taxon>Chitinophagia</taxon>
        <taxon>Chitinophagales</taxon>
        <taxon>Chitinophagaceae</taxon>
        <taxon>Chitinophaga</taxon>
    </lineage>
</organism>
<protein>
    <submittedName>
        <fullName evidence="2">Immunity protein 35 of polymorphic toxin system</fullName>
    </submittedName>
</protein>
<accession>A0A327VM83</accession>
<evidence type="ECO:0000259" key="1">
    <source>
        <dbReference type="Pfam" id="PF15567"/>
    </source>
</evidence>
<dbReference type="InterPro" id="IPR029082">
    <property type="entry name" value="Imm35"/>
</dbReference>
<reference evidence="2 3" key="1">
    <citation type="submission" date="2018-06" db="EMBL/GenBank/DDBJ databases">
        <title>Genomic Encyclopedia of Archaeal and Bacterial Type Strains, Phase II (KMG-II): from individual species to whole genera.</title>
        <authorList>
            <person name="Goeker M."/>
        </authorList>
    </citation>
    <scope>NUCLEOTIDE SEQUENCE [LARGE SCALE GENOMIC DNA]</scope>
    <source>
        <strain evidence="2 3">DSM 29821</strain>
    </source>
</reference>
<proteinExistence type="predicted"/>
<keyword evidence="3" id="KW-1185">Reference proteome</keyword>
<dbReference type="Pfam" id="PF15567">
    <property type="entry name" value="Imm35"/>
    <property type="match status" value="1"/>
</dbReference>